<dbReference type="RefSeq" id="WP_310013729.1">
    <property type="nucleotide sequence ID" value="NZ_JAVDQT010000004.1"/>
</dbReference>
<name>A0ABU1MC03_9HYPH</name>
<dbReference type="EMBL" id="JAVDQT010000004">
    <property type="protein sequence ID" value="MDR6433176.1"/>
    <property type="molecule type" value="Genomic_DNA"/>
</dbReference>
<proteinExistence type="predicted"/>
<organism evidence="1 2">
    <name type="scientific">Brucella pseudogrignonensis</name>
    <dbReference type="NCBI Taxonomy" id="419475"/>
    <lineage>
        <taxon>Bacteria</taxon>
        <taxon>Pseudomonadati</taxon>
        <taxon>Pseudomonadota</taxon>
        <taxon>Alphaproteobacteria</taxon>
        <taxon>Hyphomicrobiales</taxon>
        <taxon>Brucellaceae</taxon>
        <taxon>Brucella/Ochrobactrum group</taxon>
        <taxon>Brucella</taxon>
    </lineage>
</organism>
<protein>
    <submittedName>
        <fullName evidence="1">Uncharacterized protein</fullName>
    </submittedName>
</protein>
<comment type="caution">
    <text evidence="1">The sequence shown here is derived from an EMBL/GenBank/DDBJ whole genome shotgun (WGS) entry which is preliminary data.</text>
</comment>
<gene>
    <name evidence="1" type="ORF">J2782_002922</name>
</gene>
<sequence>MGNTEDIKSGAHLKFEIITNNSAADGKTSNKAKVTVTQNDLALNNWGVQFSLTSGSATFTTNGLKTLDAKTVNGIASAEFTDNMIESGTITVVETTNDMNQPITDGSSDSKPYHFGPDGEMAYNLTINKIDDGAAADGIALDSASVIITDKNKNTPTSGTFIIKFTSSSNTTKFDVSKSNVDSRSTSNTLYVKATSNAAGDLEALAYFSDTVEEDTVTITASLLDDQSTNPQSAPFSFKNDRWQLIATPNTNYAEADGLSTNSIWLQLSLNGKQVPDDVNPIIQLELDNKDAFFDLTGALPDSTPSTYLIKAGHLSAGDYSTCSVYFKANNPCTVNVSVSVPSVKQIKPQSIPFRFISTSILKLEKVFDYQQGPLWDNSLNAIVTKADSSILYSKTLLRLYTKNNDRVFFVMTNENIDQERSKPNDIYIYTSQIEGIYTSVQVDFGSNKPGNVTICGEIVNAKNPESKDQKDFTFIYDGQIQ</sequence>
<keyword evidence="2" id="KW-1185">Reference proteome</keyword>
<dbReference type="Proteomes" id="UP001184614">
    <property type="component" value="Unassembled WGS sequence"/>
</dbReference>
<evidence type="ECO:0000313" key="2">
    <source>
        <dbReference type="Proteomes" id="UP001184614"/>
    </source>
</evidence>
<evidence type="ECO:0000313" key="1">
    <source>
        <dbReference type="EMBL" id="MDR6433176.1"/>
    </source>
</evidence>
<accession>A0ABU1MC03</accession>
<reference evidence="1 2" key="1">
    <citation type="submission" date="2023-07" db="EMBL/GenBank/DDBJ databases">
        <title>Sorghum-associated microbial communities from plants grown in Nebraska, USA.</title>
        <authorList>
            <person name="Schachtman D."/>
        </authorList>
    </citation>
    <scope>NUCLEOTIDE SEQUENCE [LARGE SCALE GENOMIC DNA]</scope>
    <source>
        <strain evidence="1 2">DS1730</strain>
    </source>
</reference>
<dbReference type="InterPro" id="IPR008964">
    <property type="entry name" value="Invasin/intimin_cell_adhesion"/>
</dbReference>
<dbReference type="SUPFAM" id="SSF49373">
    <property type="entry name" value="Invasin/intimin cell-adhesion fragments"/>
    <property type="match status" value="1"/>
</dbReference>